<dbReference type="InterPro" id="IPR000014">
    <property type="entry name" value="PAS"/>
</dbReference>
<protein>
    <submittedName>
        <fullName evidence="3">Transcriptional regulator, PpsR</fullName>
    </submittedName>
</protein>
<feature type="region of interest" description="Disordered" evidence="1">
    <location>
        <begin position="82"/>
        <end position="102"/>
    </location>
</feature>
<feature type="domain" description="PAS" evidence="2">
    <location>
        <begin position="155"/>
        <end position="202"/>
    </location>
</feature>
<accession>K9HXF5</accession>
<dbReference type="SUPFAM" id="SSF46689">
    <property type="entry name" value="Homeodomain-like"/>
    <property type="match status" value="1"/>
</dbReference>
<dbReference type="SUPFAM" id="SSF55785">
    <property type="entry name" value="PYP-like sensor domain (PAS domain)"/>
    <property type="match status" value="2"/>
</dbReference>
<dbReference type="Gene3D" id="1.10.10.60">
    <property type="entry name" value="Homeodomain-like"/>
    <property type="match status" value="1"/>
</dbReference>
<dbReference type="eggNOG" id="COG3829">
    <property type="taxonomic scope" value="Bacteria"/>
</dbReference>
<evidence type="ECO:0000313" key="4">
    <source>
        <dbReference type="Proteomes" id="UP000009881"/>
    </source>
</evidence>
<dbReference type="PRINTS" id="PR01590">
    <property type="entry name" value="HTHFIS"/>
</dbReference>
<name>K9HXF5_9PROT</name>
<sequence>MKHFRTPKTSLGTLGAEAAATLIASAADIALVMDADGTVRDAAFGSEDLQRAAGGEWLGRSWLETVTVESRPKIEALLKAARGAGADETPRPRQVNHPAGGGKADVPVLYSAVRLDRDGPIVALGRDLRSLAELQQRLVNAQQSLERDYARLRHLETRYRLLFKLTSEAVLVVDAQTRKVVEANPAAVALFGDSTRQIVGRTFPHGIEGEGVQAVTSLLATVRARGEGEDVTVHLAGQPVPVVLSATLFRQERAAFYLIRLLPQRSDVMAPGQGAEAAGAWQEAMMALPDAFVLTDAAGRIRSANTAFLDLVQLATEEQVRGEPLDRWIGRPGIDLAAIIGTVREDGSVRLLGTSAQGEYGAGADVELSAVALSEGAATDIAFVIRDVSQRVSAEPPPTEPELPHSVSQLTELVGRVPLKDIIRDTTDMIEQLCIQAALDLTGDNRASAAEMLGLSRQSLYVKLRRYGMIGDLDGDNAG</sequence>
<reference evidence="3 4" key="1">
    <citation type="journal article" date="2013" name="Genome Announc.">
        <title>Draft Genome Sequence of an Alphaproteobacterium, Caenispirillum salinarum AK4(T), Isolated from a Solar Saltern.</title>
        <authorList>
            <person name="Khatri I."/>
            <person name="Singh A."/>
            <person name="Korpole S."/>
            <person name="Pinnaka A.K."/>
            <person name="Subramanian S."/>
        </authorList>
    </citation>
    <scope>NUCLEOTIDE SEQUENCE [LARGE SCALE GENOMIC DNA]</scope>
    <source>
        <strain evidence="3 4">AK4</strain>
    </source>
</reference>
<keyword evidence="4" id="KW-1185">Reference proteome</keyword>
<dbReference type="PATRIC" id="fig|1238182.3.peg.242"/>
<gene>
    <name evidence="3" type="ORF">C882_1704</name>
</gene>
<dbReference type="Pfam" id="PF02954">
    <property type="entry name" value="HTH_8"/>
    <property type="match status" value="1"/>
</dbReference>
<dbReference type="InterPro" id="IPR035965">
    <property type="entry name" value="PAS-like_dom_sf"/>
</dbReference>
<dbReference type="InterPro" id="IPR009057">
    <property type="entry name" value="Homeodomain-like_sf"/>
</dbReference>
<dbReference type="InterPro" id="IPR013656">
    <property type="entry name" value="PAS_4"/>
</dbReference>
<dbReference type="Pfam" id="PF13188">
    <property type="entry name" value="PAS_8"/>
    <property type="match status" value="2"/>
</dbReference>
<dbReference type="RefSeq" id="WP_009538693.1">
    <property type="nucleotide sequence ID" value="NZ_ANHY01000002.1"/>
</dbReference>
<dbReference type="GO" id="GO:0043565">
    <property type="term" value="F:sequence-specific DNA binding"/>
    <property type="evidence" value="ECO:0007669"/>
    <property type="project" value="InterPro"/>
</dbReference>
<dbReference type="Pfam" id="PF08448">
    <property type="entry name" value="PAS_4"/>
    <property type="match status" value="1"/>
</dbReference>
<evidence type="ECO:0000313" key="3">
    <source>
        <dbReference type="EMBL" id="EKV32866.1"/>
    </source>
</evidence>
<evidence type="ECO:0000259" key="2">
    <source>
        <dbReference type="PROSITE" id="PS50112"/>
    </source>
</evidence>
<dbReference type="AlphaFoldDB" id="K9HXF5"/>
<dbReference type="PROSITE" id="PS50112">
    <property type="entry name" value="PAS"/>
    <property type="match status" value="1"/>
</dbReference>
<comment type="caution">
    <text evidence="3">The sequence shown here is derived from an EMBL/GenBank/DDBJ whole genome shotgun (WGS) entry which is preliminary data.</text>
</comment>
<dbReference type="NCBIfam" id="TIGR02040">
    <property type="entry name" value="PpsR-CrtJ"/>
    <property type="match status" value="1"/>
</dbReference>
<dbReference type="Gene3D" id="1.20.5.430">
    <property type="match status" value="1"/>
</dbReference>
<proteinExistence type="predicted"/>
<dbReference type="NCBIfam" id="TIGR00229">
    <property type="entry name" value="sensory_box"/>
    <property type="match status" value="1"/>
</dbReference>
<organism evidence="3 4">
    <name type="scientific">Caenispirillum salinarum AK4</name>
    <dbReference type="NCBI Taxonomy" id="1238182"/>
    <lineage>
        <taxon>Bacteria</taxon>
        <taxon>Pseudomonadati</taxon>
        <taxon>Pseudomonadota</taxon>
        <taxon>Alphaproteobacteria</taxon>
        <taxon>Rhodospirillales</taxon>
        <taxon>Novispirillaceae</taxon>
        <taxon>Caenispirillum</taxon>
    </lineage>
</organism>
<dbReference type="STRING" id="1238182.C882_1704"/>
<dbReference type="InterPro" id="IPR011785">
    <property type="entry name" value="Tscrpt_reg_PpsR-CrtJ"/>
</dbReference>
<dbReference type="SMART" id="SM00091">
    <property type="entry name" value="PAS"/>
    <property type="match status" value="3"/>
</dbReference>
<dbReference type="OrthoDB" id="5499170at2"/>
<dbReference type="Gene3D" id="3.30.450.20">
    <property type="entry name" value="PAS domain"/>
    <property type="match status" value="3"/>
</dbReference>
<dbReference type="CDD" id="cd00130">
    <property type="entry name" value="PAS"/>
    <property type="match status" value="1"/>
</dbReference>
<dbReference type="EMBL" id="ANHY01000002">
    <property type="protein sequence ID" value="EKV32866.1"/>
    <property type="molecule type" value="Genomic_DNA"/>
</dbReference>
<dbReference type="InterPro" id="IPR002197">
    <property type="entry name" value="HTH_Fis"/>
</dbReference>
<evidence type="ECO:0000256" key="1">
    <source>
        <dbReference type="SAM" id="MobiDB-lite"/>
    </source>
</evidence>
<dbReference type="Proteomes" id="UP000009881">
    <property type="component" value="Unassembled WGS sequence"/>
</dbReference>